<proteinExistence type="predicted"/>
<organism evidence="1 2">
    <name type="scientific">Bacteroides uniformis</name>
    <dbReference type="NCBI Taxonomy" id="820"/>
    <lineage>
        <taxon>Bacteria</taxon>
        <taxon>Pseudomonadati</taxon>
        <taxon>Bacteroidota</taxon>
        <taxon>Bacteroidia</taxon>
        <taxon>Bacteroidales</taxon>
        <taxon>Bacteroidaceae</taxon>
        <taxon>Bacteroides</taxon>
    </lineage>
</organism>
<reference evidence="1 2" key="1">
    <citation type="submission" date="2015-09" db="EMBL/GenBank/DDBJ databases">
        <authorList>
            <consortium name="Pathogen Informatics"/>
        </authorList>
    </citation>
    <scope>NUCLEOTIDE SEQUENCE [LARGE SCALE GENOMIC DNA]</scope>
    <source>
        <strain evidence="1 2">2789STDY5834847</strain>
    </source>
</reference>
<dbReference type="EMBL" id="CZAF01000004">
    <property type="protein sequence ID" value="CUO75388.1"/>
    <property type="molecule type" value="Genomic_DNA"/>
</dbReference>
<accession>A0A174HQJ2</accession>
<protein>
    <submittedName>
        <fullName evidence="1">Uncharacterized protein</fullName>
    </submittedName>
</protein>
<dbReference type="OrthoDB" id="1007290at2"/>
<dbReference type="AlphaFoldDB" id="A0A174HQJ2"/>
<sequence length="364" mass="41335">MCKGLFKVKSERKIKGVDVISYLKKQSVLAKGIAVCFAIFILASCGKNTDDSMFQTSESAVNAYRTYLSDMRSMETLSTEHLIEAVNGWQALRDSVFVRIAKDTADHIHAKYETTIQMLHDSLQTEFIRLANSTPKTFKDVLLIKERTSPYRQDAELAQAVATAEPFFDSLNSIPLYRKTTKNIVSVYKTFLAQTLKSGINSKDEMLDFIREEDRLFRSFLAHLPELADADLSAITGDTEQCCLSVFQSAEDGKFSYRDALIYFAKRTDRRIVFNALVCRNDINQDKVKTDAQARAYVWMLLQPYIALDDFSMAVLSDKERVSLHGVAEQMPSMIARLNKIIGTDNDQWETLPELFIKTMITSI</sequence>
<dbReference type="Proteomes" id="UP000095614">
    <property type="component" value="Unassembled WGS sequence"/>
</dbReference>
<name>A0A174HQJ2_BACUN</name>
<evidence type="ECO:0000313" key="1">
    <source>
        <dbReference type="EMBL" id="CUO75388.1"/>
    </source>
</evidence>
<evidence type="ECO:0000313" key="2">
    <source>
        <dbReference type="Proteomes" id="UP000095614"/>
    </source>
</evidence>
<gene>
    <name evidence="1" type="ORF">ERS852462_01424</name>
</gene>